<keyword evidence="3" id="KW-0804">Transcription</keyword>
<dbReference type="AlphaFoldDB" id="A0A1G6SDV8"/>
<dbReference type="InterPro" id="IPR010982">
    <property type="entry name" value="Lambda_DNA-bd_dom_sf"/>
</dbReference>
<keyword evidence="1" id="KW-0805">Transcription regulation</keyword>
<dbReference type="PANTHER" id="PTHR30146:SF109">
    <property type="entry name" value="HTH-TYPE TRANSCRIPTIONAL REGULATOR GALS"/>
    <property type="match status" value="1"/>
</dbReference>
<dbReference type="SUPFAM" id="SSF47413">
    <property type="entry name" value="lambda repressor-like DNA-binding domains"/>
    <property type="match status" value="1"/>
</dbReference>
<dbReference type="EMBL" id="FNEH01000035">
    <property type="protein sequence ID" value="SDJ21527.1"/>
    <property type="molecule type" value="Genomic_DNA"/>
</dbReference>
<reference evidence="6 10" key="2">
    <citation type="submission" date="2016-10" db="EMBL/GenBank/DDBJ databases">
        <authorList>
            <person name="Varghese N."/>
            <person name="Submissions S."/>
        </authorList>
    </citation>
    <scope>NUCLEOTIDE SEQUENCE [LARGE SCALE GENOMIC DNA]</scope>
    <source>
        <strain evidence="6 10">WG10</strain>
    </source>
</reference>
<dbReference type="Gene3D" id="3.40.50.2300">
    <property type="match status" value="2"/>
</dbReference>
<dbReference type="CDD" id="cd06267">
    <property type="entry name" value="PBP1_LacI_sugar_binding-like"/>
    <property type="match status" value="1"/>
</dbReference>
<sequence length="336" mass="37114">MQITLKDIARMADVAESTVSRALNNKPGVGEDTKLKIIKIAKKHNYRPNQLARGLAANKTNMIAVILSEMDSPGNIEIVKSLEKAAEKNGYQIILCNTNNQTEKEKSYLTLLESNQVDGAIFIGGKLVEGHLLRASFSPDNNIVLINRLAEEIFFTSVLTDYSQGVYKAVGHLLDQGFENIALVGGENYNLIEEEKSAGYKAALIDHGYQINEELIFSIKADRKSGYNVFLEIIEGDIIPDAFISTSELTTIGLVEAIKMGGYFIPDDFAVVGYGDNILTSVIDPPLTVLSEPVDALADYSFDFLLKLINKKMKDQQIKVLTPELIIRESSISKYN</sequence>
<dbReference type="Proteomes" id="UP000247389">
    <property type="component" value="Unassembled WGS sequence"/>
</dbReference>
<protein>
    <submittedName>
        <fullName evidence="6">LacI family transcriptional regulator</fullName>
    </submittedName>
    <submittedName>
        <fullName evidence="7">Transcriptional regulator, LacI family</fullName>
    </submittedName>
</protein>
<reference evidence="7 8" key="1">
    <citation type="submission" date="2016-10" db="EMBL/GenBank/DDBJ databases">
        <authorList>
            <person name="de Groot N.N."/>
        </authorList>
    </citation>
    <scope>NUCLEOTIDE SEQUENCE [LARGE SCALE GENOMIC DNA]</scope>
    <source>
        <strain evidence="7 8">WG7</strain>
    </source>
</reference>
<dbReference type="Pfam" id="PF13377">
    <property type="entry name" value="Peripla_BP_3"/>
    <property type="match status" value="1"/>
</dbReference>
<feature type="domain" description="HTH lacI-type" evidence="4">
    <location>
        <begin position="3"/>
        <end position="57"/>
    </location>
</feature>
<dbReference type="EMBL" id="FMYT01000029">
    <property type="protein sequence ID" value="SDD15078.1"/>
    <property type="molecule type" value="Genomic_DNA"/>
</dbReference>
<evidence type="ECO:0000256" key="2">
    <source>
        <dbReference type="ARBA" id="ARBA00023125"/>
    </source>
</evidence>
<dbReference type="GO" id="GO:0003700">
    <property type="term" value="F:DNA-binding transcription factor activity"/>
    <property type="evidence" value="ECO:0007669"/>
    <property type="project" value="TreeGrafter"/>
</dbReference>
<gene>
    <name evidence="5" type="ORF">C8C78_13022</name>
    <name evidence="6" type="ORF">SAMN04488597_12923</name>
    <name evidence="7" type="ORF">SAMN04515654_13511</name>
</gene>
<dbReference type="PROSITE" id="PS50932">
    <property type="entry name" value="HTH_LACI_2"/>
    <property type="match status" value="1"/>
</dbReference>
<dbReference type="PANTHER" id="PTHR30146">
    <property type="entry name" value="LACI-RELATED TRANSCRIPTIONAL REPRESSOR"/>
    <property type="match status" value="1"/>
</dbReference>
<dbReference type="Proteomes" id="UP000324896">
    <property type="component" value="Unassembled WGS sequence"/>
</dbReference>
<reference evidence="5 9" key="3">
    <citation type="submission" date="2018-04" db="EMBL/GenBank/DDBJ databases">
        <title>Subsurface microbial communities from deep shales in Ohio and West Virginia, USA.</title>
        <authorList>
            <person name="Wrighton K."/>
        </authorList>
    </citation>
    <scope>NUCLEOTIDE SEQUENCE [LARGE SCALE GENOMIC DNA]</scope>
    <source>
        <strain evidence="5 9">MSL28</strain>
    </source>
</reference>
<dbReference type="Pfam" id="PF00356">
    <property type="entry name" value="LacI"/>
    <property type="match status" value="1"/>
</dbReference>
<dbReference type="GO" id="GO:0000976">
    <property type="term" value="F:transcription cis-regulatory region binding"/>
    <property type="evidence" value="ECO:0007669"/>
    <property type="project" value="TreeGrafter"/>
</dbReference>
<evidence type="ECO:0000256" key="1">
    <source>
        <dbReference type="ARBA" id="ARBA00023015"/>
    </source>
</evidence>
<dbReference type="InterPro" id="IPR046335">
    <property type="entry name" value="LacI/GalR-like_sensor"/>
</dbReference>
<dbReference type="RefSeq" id="WP_089717664.1">
    <property type="nucleotide sequence ID" value="NZ_FMYT01000029.1"/>
</dbReference>
<dbReference type="InterPro" id="IPR028082">
    <property type="entry name" value="Peripla_BP_I"/>
</dbReference>
<evidence type="ECO:0000313" key="7">
    <source>
        <dbReference type="EMBL" id="SDJ21527.1"/>
    </source>
</evidence>
<dbReference type="CDD" id="cd01392">
    <property type="entry name" value="HTH_LacI"/>
    <property type="match status" value="1"/>
</dbReference>
<dbReference type="Gene3D" id="1.10.260.40">
    <property type="entry name" value="lambda repressor-like DNA-binding domains"/>
    <property type="match status" value="1"/>
</dbReference>
<dbReference type="EMBL" id="QICM01000030">
    <property type="protein sequence ID" value="PXV62734.1"/>
    <property type="molecule type" value="Genomic_DNA"/>
</dbReference>
<name>A0A1G6SDV8_9FIRM</name>
<dbReference type="SUPFAM" id="SSF53822">
    <property type="entry name" value="Periplasmic binding protein-like I"/>
    <property type="match status" value="1"/>
</dbReference>
<evidence type="ECO:0000259" key="4">
    <source>
        <dbReference type="PROSITE" id="PS50932"/>
    </source>
</evidence>
<evidence type="ECO:0000313" key="8">
    <source>
        <dbReference type="Proteomes" id="UP000198945"/>
    </source>
</evidence>
<evidence type="ECO:0000313" key="6">
    <source>
        <dbReference type="EMBL" id="SDD15078.1"/>
    </source>
</evidence>
<dbReference type="Proteomes" id="UP000198945">
    <property type="component" value="Unassembled WGS sequence"/>
</dbReference>
<keyword evidence="2" id="KW-0238">DNA-binding</keyword>
<evidence type="ECO:0000313" key="5">
    <source>
        <dbReference type="EMBL" id="PXV62734.1"/>
    </source>
</evidence>
<organism evidence="6 10">
    <name type="scientific">Halanaerobium congolense</name>
    <dbReference type="NCBI Taxonomy" id="54121"/>
    <lineage>
        <taxon>Bacteria</taxon>
        <taxon>Bacillati</taxon>
        <taxon>Bacillota</taxon>
        <taxon>Clostridia</taxon>
        <taxon>Halanaerobiales</taxon>
        <taxon>Halanaerobiaceae</taxon>
        <taxon>Halanaerobium</taxon>
    </lineage>
</organism>
<evidence type="ECO:0000256" key="3">
    <source>
        <dbReference type="ARBA" id="ARBA00023163"/>
    </source>
</evidence>
<proteinExistence type="predicted"/>
<dbReference type="SMART" id="SM00354">
    <property type="entry name" value="HTH_LACI"/>
    <property type="match status" value="1"/>
</dbReference>
<accession>A0A1G6SDV8</accession>
<evidence type="ECO:0000313" key="9">
    <source>
        <dbReference type="Proteomes" id="UP000247389"/>
    </source>
</evidence>
<dbReference type="InterPro" id="IPR000843">
    <property type="entry name" value="HTH_LacI"/>
</dbReference>
<evidence type="ECO:0000313" key="10">
    <source>
        <dbReference type="Proteomes" id="UP000324896"/>
    </source>
</evidence>